<protein>
    <submittedName>
        <fullName evidence="2">Uncharacterized protein</fullName>
    </submittedName>
</protein>
<name>A0A286GQE4_9ACTN</name>
<keyword evidence="3" id="KW-1185">Reference proteome</keyword>
<dbReference type="EMBL" id="OCNK01000002">
    <property type="protein sequence ID" value="SOD97740.1"/>
    <property type="molecule type" value="Genomic_DNA"/>
</dbReference>
<reference evidence="3" key="1">
    <citation type="submission" date="2017-09" db="EMBL/GenBank/DDBJ databases">
        <authorList>
            <person name="Varghese N."/>
            <person name="Submissions S."/>
        </authorList>
    </citation>
    <scope>NUCLEOTIDE SEQUENCE [LARGE SCALE GENOMIC DNA]</scope>
    <source>
        <strain evidence="3">DSM 44270</strain>
    </source>
</reference>
<dbReference type="AlphaFoldDB" id="A0A286GQE4"/>
<dbReference type="Proteomes" id="UP000219482">
    <property type="component" value="Unassembled WGS sequence"/>
</dbReference>
<sequence>MDEAATAPDPAEPPAEEAAAWRRRPAENRATIAGLPRGTARVPKAIAAADRREARALDAEQFADREIGVAEELTGRTAPGPPSSEDRRLPGSVGSGYRRPVDGGGRAHSGS</sequence>
<feature type="region of interest" description="Disordered" evidence="1">
    <location>
        <begin position="67"/>
        <end position="111"/>
    </location>
</feature>
<feature type="region of interest" description="Disordered" evidence="1">
    <location>
        <begin position="1"/>
        <end position="41"/>
    </location>
</feature>
<feature type="compositionally biased region" description="Gly residues" evidence="1">
    <location>
        <begin position="102"/>
        <end position="111"/>
    </location>
</feature>
<gene>
    <name evidence="2" type="ORF">SAMN06272739_1601</name>
</gene>
<evidence type="ECO:0000313" key="3">
    <source>
        <dbReference type="Proteomes" id="UP000219482"/>
    </source>
</evidence>
<dbReference type="RefSeq" id="WP_097183380.1">
    <property type="nucleotide sequence ID" value="NZ_OCNK01000002.1"/>
</dbReference>
<evidence type="ECO:0000256" key="1">
    <source>
        <dbReference type="SAM" id="MobiDB-lite"/>
    </source>
</evidence>
<evidence type="ECO:0000313" key="2">
    <source>
        <dbReference type="EMBL" id="SOD97740.1"/>
    </source>
</evidence>
<proteinExistence type="predicted"/>
<organism evidence="2 3">
    <name type="scientific">Blastococcus haudaquaticus</name>
    <dbReference type="NCBI Taxonomy" id="1938745"/>
    <lineage>
        <taxon>Bacteria</taxon>
        <taxon>Bacillati</taxon>
        <taxon>Actinomycetota</taxon>
        <taxon>Actinomycetes</taxon>
        <taxon>Geodermatophilales</taxon>
        <taxon>Geodermatophilaceae</taxon>
        <taxon>Blastococcus</taxon>
    </lineage>
</organism>
<accession>A0A286GQE4</accession>